<keyword evidence="3 7" id="KW-0378">Hydrolase</keyword>
<dbReference type="PANTHER" id="PTHR11241:SF0">
    <property type="entry name" value="DEOXYURIDINE 5'-TRIPHOSPHATE NUCLEOTIDOHYDROLASE"/>
    <property type="match status" value="1"/>
</dbReference>
<dbReference type="CDD" id="cd07557">
    <property type="entry name" value="trimeric_dUTPase"/>
    <property type="match status" value="1"/>
</dbReference>
<dbReference type="NCBIfam" id="TIGR00576">
    <property type="entry name" value="dut"/>
    <property type="match status" value="1"/>
</dbReference>
<protein>
    <recommendedName>
        <fullName evidence="2">dUTP diphosphatase</fullName>
        <ecNumber evidence="2">3.6.1.23</ecNumber>
    </recommendedName>
</protein>
<comment type="similarity">
    <text evidence="1">Belongs to the dUTPase family.</text>
</comment>
<evidence type="ECO:0000256" key="1">
    <source>
        <dbReference type="ARBA" id="ARBA00006581"/>
    </source>
</evidence>
<dbReference type="STRING" id="1121455.SAMN02745728_01905"/>
<dbReference type="RefSeq" id="WP_072697594.1">
    <property type="nucleotide sequence ID" value="NZ_FRDI01000011.1"/>
</dbReference>
<evidence type="ECO:0000313" key="7">
    <source>
        <dbReference type="EMBL" id="SHN69097.1"/>
    </source>
</evidence>
<dbReference type="GO" id="GO:0000287">
    <property type="term" value="F:magnesium ion binding"/>
    <property type="evidence" value="ECO:0007669"/>
    <property type="project" value="InterPro"/>
</dbReference>
<evidence type="ECO:0000259" key="6">
    <source>
        <dbReference type="Pfam" id="PF00692"/>
    </source>
</evidence>
<name>A0A1M7TEJ8_9BACT</name>
<dbReference type="SUPFAM" id="SSF51283">
    <property type="entry name" value="dUTPase-like"/>
    <property type="match status" value="1"/>
</dbReference>
<dbReference type="OrthoDB" id="9809956at2"/>
<dbReference type="InterPro" id="IPR008181">
    <property type="entry name" value="dUTPase"/>
</dbReference>
<proteinExistence type="inferred from homology"/>
<evidence type="ECO:0000256" key="5">
    <source>
        <dbReference type="ARBA" id="ARBA00047686"/>
    </source>
</evidence>
<dbReference type="AlphaFoldDB" id="A0A1M7TEJ8"/>
<dbReference type="GO" id="GO:0046081">
    <property type="term" value="P:dUTP catabolic process"/>
    <property type="evidence" value="ECO:0007669"/>
    <property type="project" value="InterPro"/>
</dbReference>
<feature type="domain" description="dUTPase-like" evidence="6">
    <location>
        <begin position="32"/>
        <end position="161"/>
    </location>
</feature>
<dbReference type="InterPro" id="IPR029054">
    <property type="entry name" value="dUTPase-like"/>
</dbReference>
<evidence type="ECO:0000256" key="3">
    <source>
        <dbReference type="ARBA" id="ARBA00022801"/>
    </source>
</evidence>
<dbReference type="InterPro" id="IPR033704">
    <property type="entry name" value="dUTPase_trimeric"/>
</dbReference>
<dbReference type="GO" id="GO:0004170">
    <property type="term" value="F:dUTP diphosphatase activity"/>
    <property type="evidence" value="ECO:0007669"/>
    <property type="project" value="UniProtKB-EC"/>
</dbReference>
<dbReference type="NCBIfam" id="NF001862">
    <property type="entry name" value="PRK00601.1"/>
    <property type="match status" value="1"/>
</dbReference>
<gene>
    <name evidence="7" type="ORF">SAMN02745728_01905</name>
</gene>
<dbReference type="EC" id="3.6.1.23" evidence="2"/>
<dbReference type="Gene3D" id="2.70.40.10">
    <property type="match status" value="1"/>
</dbReference>
<dbReference type="Pfam" id="PF00692">
    <property type="entry name" value="dUTPase"/>
    <property type="match status" value="1"/>
</dbReference>
<evidence type="ECO:0000313" key="8">
    <source>
        <dbReference type="Proteomes" id="UP000186469"/>
    </source>
</evidence>
<dbReference type="PANTHER" id="PTHR11241">
    <property type="entry name" value="DEOXYURIDINE 5'-TRIPHOSPHATE NUCLEOTIDOHYDROLASE"/>
    <property type="match status" value="1"/>
</dbReference>
<dbReference type="GO" id="GO:0006226">
    <property type="term" value="P:dUMP biosynthetic process"/>
    <property type="evidence" value="ECO:0007669"/>
    <property type="project" value="InterPro"/>
</dbReference>
<reference evidence="7 8" key="1">
    <citation type="submission" date="2016-12" db="EMBL/GenBank/DDBJ databases">
        <authorList>
            <person name="Song W.-J."/>
            <person name="Kurnit D.M."/>
        </authorList>
    </citation>
    <scope>NUCLEOTIDE SEQUENCE [LARGE SCALE GENOMIC DNA]</scope>
    <source>
        <strain evidence="7 8">DSM 11393</strain>
    </source>
</reference>
<dbReference type="EMBL" id="FRDI01000011">
    <property type="protein sequence ID" value="SHN69097.1"/>
    <property type="molecule type" value="Genomic_DNA"/>
</dbReference>
<comment type="catalytic activity">
    <reaction evidence="5">
        <text>dUTP + H2O = dUMP + diphosphate + H(+)</text>
        <dbReference type="Rhea" id="RHEA:10248"/>
        <dbReference type="ChEBI" id="CHEBI:15377"/>
        <dbReference type="ChEBI" id="CHEBI:15378"/>
        <dbReference type="ChEBI" id="CHEBI:33019"/>
        <dbReference type="ChEBI" id="CHEBI:61555"/>
        <dbReference type="ChEBI" id="CHEBI:246422"/>
        <dbReference type="EC" id="3.6.1.23"/>
    </reaction>
</comment>
<evidence type="ECO:0000256" key="2">
    <source>
        <dbReference type="ARBA" id="ARBA00012379"/>
    </source>
</evidence>
<evidence type="ECO:0000256" key="4">
    <source>
        <dbReference type="ARBA" id="ARBA00023080"/>
    </source>
</evidence>
<organism evidence="7 8">
    <name type="scientific">Desulfovibrio litoralis DSM 11393</name>
    <dbReference type="NCBI Taxonomy" id="1121455"/>
    <lineage>
        <taxon>Bacteria</taxon>
        <taxon>Pseudomonadati</taxon>
        <taxon>Thermodesulfobacteriota</taxon>
        <taxon>Desulfovibrionia</taxon>
        <taxon>Desulfovibrionales</taxon>
        <taxon>Desulfovibrionaceae</taxon>
        <taxon>Desulfovibrio</taxon>
    </lineage>
</organism>
<keyword evidence="4" id="KW-0546">Nucleotide metabolism</keyword>
<dbReference type="InterPro" id="IPR036157">
    <property type="entry name" value="dUTPase-like_sf"/>
</dbReference>
<dbReference type="Proteomes" id="UP000186469">
    <property type="component" value="Unassembled WGS sequence"/>
</dbReference>
<accession>A0A1M7TEJ8</accession>
<sequence>MNSQKIKIKFFRDAKKLYNVFTNESACYNNFYATDQAVGLDLRACLEDQKSLIIKKGERKKIAVGLAFEPIAENIAAFIYSRSGLGAKEGLCVAQGVGIIDPDYRGEIFIYILNTSEKDKEILHGERIAQAVFQPFIRPSFEEVNELSLSQRDSGGFGHSGRF</sequence>
<keyword evidence="8" id="KW-1185">Reference proteome</keyword>